<feature type="domain" description="PAS" evidence="9">
    <location>
        <begin position="666"/>
        <end position="725"/>
    </location>
</feature>
<dbReference type="PANTHER" id="PTHR43304:SF1">
    <property type="entry name" value="PAC DOMAIN-CONTAINING PROTEIN"/>
    <property type="match status" value="1"/>
</dbReference>
<feature type="domain" description="Histidine kinase" evidence="8">
    <location>
        <begin position="813"/>
        <end position="1037"/>
    </location>
</feature>
<dbReference type="InterPro" id="IPR013655">
    <property type="entry name" value="PAS_fold_3"/>
</dbReference>
<dbReference type="InterPro" id="IPR003661">
    <property type="entry name" value="HisK_dim/P_dom"/>
</dbReference>
<evidence type="ECO:0000256" key="2">
    <source>
        <dbReference type="ARBA" id="ARBA00012438"/>
    </source>
</evidence>
<dbReference type="SUPFAM" id="SSF55874">
    <property type="entry name" value="ATPase domain of HSP90 chaperone/DNA topoisomerase II/histidine kinase"/>
    <property type="match status" value="1"/>
</dbReference>
<reference evidence="11 12" key="1">
    <citation type="submission" date="2020-08" db="EMBL/GenBank/DDBJ databases">
        <title>Genomic Encyclopedia of Type Strains, Phase IV (KMG-V): Genome sequencing to study the core and pangenomes of soil and plant-associated prokaryotes.</title>
        <authorList>
            <person name="Whitman W."/>
        </authorList>
    </citation>
    <scope>NUCLEOTIDE SEQUENCE [LARGE SCALE GENOMIC DNA]</scope>
    <source>
        <strain evidence="11 12">M8UP14</strain>
    </source>
</reference>
<evidence type="ECO:0000256" key="6">
    <source>
        <dbReference type="SAM" id="MobiDB-lite"/>
    </source>
</evidence>
<keyword evidence="4" id="KW-0808">Transferase</keyword>
<dbReference type="InterPro" id="IPR004358">
    <property type="entry name" value="Sig_transdc_His_kin-like_C"/>
</dbReference>
<evidence type="ECO:0000256" key="1">
    <source>
        <dbReference type="ARBA" id="ARBA00000085"/>
    </source>
</evidence>
<dbReference type="PANTHER" id="PTHR43304">
    <property type="entry name" value="PHYTOCHROME-LIKE PROTEIN CPH1"/>
    <property type="match status" value="1"/>
</dbReference>
<dbReference type="Gene3D" id="2.10.70.100">
    <property type="match status" value="1"/>
</dbReference>
<gene>
    <name evidence="11" type="ORF">HDF16_002358</name>
</gene>
<dbReference type="CDD" id="cd00082">
    <property type="entry name" value="HisKA"/>
    <property type="match status" value="1"/>
</dbReference>
<dbReference type="SMART" id="SM00086">
    <property type="entry name" value="PAC"/>
    <property type="match status" value="5"/>
</dbReference>
<dbReference type="SMART" id="SM00387">
    <property type="entry name" value="HATPase_c"/>
    <property type="match status" value="1"/>
</dbReference>
<keyword evidence="5" id="KW-0418">Kinase</keyword>
<dbReference type="RefSeq" id="WP_184216697.1">
    <property type="nucleotide sequence ID" value="NZ_JACHIP010000003.1"/>
</dbReference>
<dbReference type="Pfam" id="PF02518">
    <property type="entry name" value="HATPase_c"/>
    <property type="match status" value="1"/>
</dbReference>
<dbReference type="InterPro" id="IPR035965">
    <property type="entry name" value="PAS-like_dom_sf"/>
</dbReference>
<dbReference type="CDD" id="cd00130">
    <property type="entry name" value="PAS"/>
    <property type="match status" value="2"/>
</dbReference>
<dbReference type="EMBL" id="JACHIP010000003">
    <property type="protein sequence ID" value="MBB5057652.1"/>
    <property type="molecule type" value="Genomic_DNA"/>
</dbReference>
<dbReference type="Pfam" id="PF00989">
    <property type="entry name" value="PAS"/>
    <property type="match status" value="1"/>
</dbReference>
<dbReference type="Gene3D" id="3.30.450.20">
    <property type="entry name" value="PAS domain"/>
    <property type="match status" value="5"/>
</dbReference>
<evidence type="ECO:0000256" key="3">
    <source>
        <dbReference type="ARBA" id="ARBA00022553"/>
    </source>
</evidence>
<accession>A0A7W7ZD68</accession>
<keyword evidence="7" id="KW-1133">Transmembrane helix</keyword>
<feature type="domain" description="PAC" evidence="10">
    <location>
        <begin position="744"/>
        <end position="796"/>
    </location>
</feature>
<evidence type="ECO:0000259" key="8">
    <source>
        <dbReference type="PROSITE" id="PS50109"/>
    </source>
</evidence>
<feature type="domain" description="PAC" evidence="10">
    <location>
        <begin position="360"/>
        <end position="411"/>
    </location>
</feature>
<dbReference type="InterPro" id="IPR001610">
    <property type="entry name" value="PAC"/>
</dbReference>
<dbReference type="SUPFAM" id="SSF47384">
    <property type="entry name" value="Homodimeric domain of signal transducing histidine kinase"/>
    <property type="match status" value="1"/>
</dbReference>
<proteinExistence type="predicted"/>
<dbReference type="GO" id="GO:0000155">
    <property type="term" value="F:phosphorelay sensor kinase activity"/>
    <property type="evidence" value="ECO:0007669"/>
    <property type="project" value="InterPro"/>
</dbReference>
<dbReference type="InterPro" id="IPR036890">
    <property type="entry name" value="HATPase_C_sf"/>
</dbReference>
<dbReference type="PROSITE" id="PS50109">
    <property type="entry name" value="HIS_KIN"/>
    <property type="match status" value="1"/>
</dbReference>
<feature type="transmembrane region" description="Helical" evidence="7">
    <location>
        <begin position="78"/>
        <end position="101"/>
    </location>
</feature>
<dbReference type="InterPro" id="IPR000700">
    <property type="entry name" value="PAS-assoc_C"/>
</dbReference>
<dbReference type="InterPro" id="IPR005467">
    <property type="entry name" value="His_kinase_dom"/>
</dbReference>
<dbReference type="Pfam" id="PF08447">
    <property type="entry name" value="PAS_3"/>
    <property type="match status" value="1"/>
</dbReference>
<dbReference type="PRINTS" id="PR00344">
    <property type="entry name" value="BCTRLSENSOR"/>
</dbReference>
<evidence type="ECO:0000259" key="10">
    <source>
        <dbReference type="PROSITE" id="PS50113"/>
    </source>
</evidence>
<keyword evidence="7" id="KW-0812">Transmembrane</keyword>
<feature type="region of interest" description="Disordered" evidence="6">
    <location>
        <begin position="1037"/>
        <end position="1064"/>
    </location>
</feature>
<dbReference type="InterPro" id="IPR052162">
    <property type="entry name" value="Sensor_kinase/Photoreceptor"/>
</dbReference>
<dbReference type="InterPro" id="IPR036097">
    <property type="entry name" value="HisK_dim/P_sf"/>
</dbReference>
<evidence type="ECO:0000259" key="9">
    <source>
        <dbReference type="PROSITE" id="PS50112"/>
    </source>
</evidence>
<organism evidence="11 12">
    <name type="scientific">Granulicella aggregans</name>
    <dbReference type="NCBI Taxonomy" id="474949"/>
    <lineage>
        <taxon>Bacteria</taxon>
        <taxon>Pseudomonadati</taxon>
        <taxon>Acidobacteriota</taxon>
        <taxon>Terriglobia</taxon>
        <taxon>Terriglobales</taxon>
        <taxon>Acidobacteriaceae</taxon>
        <taxon>Granulicella</taxon>
    </lineage>
</organism>
<dbReference type="InterPro" id="IPR000014">
    <property type="entry name" value="PAS"/>
</dbReference>
<evidence type="ECO:0000313" key="12">
    <source>
        <dbReference type="Proteomes" id="UP000540989"/>
    </source>
</evidence>
<comment type="catalytic activity">
    <reaction evidence="1">
        <text>ATP + protein L-histidine = ADP + protein N-phospho-L-histidine.</text>
        <dbReference type="EC" id="2.7.13.3"/>
    </reaction>
</comment>
<evidence type="ECO:0000256" key="5">
    <source>
        <dbReference type="ARBA" id="ARBA00022777"/>
    </source>
</evidence>
<feature type="transmembrane region" description="Helical" evidence="7">
    <location>
        <begin position="40"/>
        <end position="66"/>
    </location>
</feature>
<dbReference type="SMART" id="SM00388">
    <property type="entry name" value="HisKA"/>
    <property type="match status" value="1"/>
</dbReference>
<dbReference type="SMART" id="SM00091">
    <property type="entry name" value="PAS"/>
    <property type="match status" value="1"/>
</dbReference>
<dbReference type="PROSITE" id="PS50112">
    <property type="entry name" value="PAS"/>
    <property type="match status" value="1"/>
</dbReference>
<dbReference type="AlphaFoldDB" id="A0A7W7ZD68"/>
<evidence type="ECO:0000256" key="7">
    <source>
        <dbReference type="SAM" id="Phobius"/>
    </source>
</evidence>
<dbReference type="NCBIfam" id="TIGR00229">
    <property type="entry name" value="sensory_box"/>
    <property type="match status" value="2"/>
</dbReference>
<feature type="domain" description="PAC" evidence="10">
    <location>
        <begin position="613"/>
        <end position="665"/>
    </location>
</feature>
<dbReference type="InterPro" id="IPR013767">
    <property type="entry name" value="PAS_fold"/>
</dbReference>
<name>A0A7W7ZD68_9BACT</name>
<dbReference type="GO" id="GO:0006355">
    <property type="term" value="P:regulation of DNA-templated transcription"/>
    <property type="evidence" value="ECO:0007669"/>
    <property type="project" value="InterPro"/>
</dbReference>
<sequence length="1064" mass="119242">MSAFLCTLPLGVYLRSNTLQPLLSSEYSPRRALYLAHPGLLWTNVISDSLIAISYVLFFFGIRWLVGKLNHIETMRSNLWALSAFNVFIMSCGAMILLRIITIWYPLAQISLALKIICAAASLPPALIFVWRAPAIASGISRFFDLLDSEHRHAEALRKSEAFLDQTNRVAGIGGWELDLATSDLTWSAESARMHGLPPGYKPLLEEAINYFGRSYHPTIRAALQDVIDGGPGWDLELPLYRVDGRKLWVRLIGEPEIVDGRPVRVFGSVQDKTEEVEQREALRRSQAFLDRTNKVAGIGGWEFDIATKDLVWSDQTARIHGRPAGYKPTYEESFTYFPAEYHPYIQREVDAAFAIGGTYDLELPLIRPDGQRVWIRLIGEVQLRNGIPARIFGSLQDKTLEVEQREVLRKSQNFLDRTNRIAGVGGWEIDIPTGVVTWSAETYRIHALPLTYKPSLEAGLTFYAENARPIITAAVQRAFDTGEGWDLETEFIRADDKHIWVRTVGNVEIVDGKPQRLIGAIQDKTAQVNARMELQRLNERITLATDGGEIGIWDWDVLTNRFICDAWMFRIHGLKYVEGSTDLSLWTRGLHPDDRPLTVAALLDALEGNSEYSTEFRVVWDDGSTHIVQASGKVFRDAKGHATRMIGLNRDVTEAHRLANELQQQHELLSVTLFSIGDAVVSVDAQRNIVWMNGAAERMTGWDATEAIDRPVSEVFTILFENSRLPASVHVDPNIARSRRICMEERAILVARDATEFGVETCATPIYDSRAELAGSVLVVRDITEQLRHAREIEQINKLQLDLKLKDQFLSHVSHELRSPLTSVYSFTSIIADNLAGDTTDEQQQYLQIVLKNVLQLQAMIEDLLTVTQSKEGKFPIEAEDFAVAPAIRDAVHTSHPASSAKQISVDDHGVREDHCAWTDPTRLRQIMIILLDNAIKFTPPGGHVFIRTYDEGRMLRIEVEDDGCGIPLDKRARVFEKLYQIVGPGHADTSLEGRIGLGLGLHIARDLVRRQGGNIWVTGAPEQGSIFNFTLPSASVKQEDGTPSRRETDWATPGDSQLTPAA</sequence>
<dbReference type="Gene3D" id="3.30.565.10">
    <property type="entry name" value="Histidine kinase-like ATPase, C-terminal domain"/>
    <property type="match status" value="1"/>
</dbReference>
<feature type="domain" description="PAC" evidence="10">
    <location>
        <begin position="234"/>
        <end position="285"/>
    </location>
</feature>
<feature type="compositionally biased region" description="Basic and acidic residues" evidence="6">
    <location>
        <begin position="1039"/>
        <end position="1051"/>
    </location>
</feature>
<keyword evidence="12" id="KW-1185">Reference proteome</keyword>
<evidence type="ECO:0000256" key="4">
    <source>
        <dbReference type="ARBA" id="ARBA00022679"/>
    </source>
</evidence>
<dbReference type="Gene3D" id="1.10.287.130">
    <property type="match status" value="1"/>
</dbReference>
<evidence type="ECO:0000313" key="11">
    <source>
        <dbReference type="EMBL" id="MBB5057652.1"/>
    </source>
</evidence>
<dbReference type="Pfam" id="PF00512">
    <property type="entry name" value="HisKA"/>
    <property type="match status" value="1"/>
</dbReference>
<dbReference type="SUPFAM" id="SSF55785">
    <property type="entry name" value="PYP-like sensor domain (PAS domain)"/>
    <property type="match status" value="5"/>
</dbReference>
<dbReference type="EC" id="2.7.13.3" evidence="2"/>
<protein>
    <recommendedName>
        <fullName evidence="2">histidine kinase</fullName>
        <ecNumber evidence="2">2.7.13.3</ecNumber>
    </recommendedName>
</protein>
<dbReference type="InterPro" id="IPR003594">
    <property type="entry name" value="HATPase_dom"/>
</dbReference>
<keyword evidence="3" id="KW-0597">Phosphoprotein</keyword>
<comment type="caution">
    <text evidence="11">The sequence shown here is derived from an EMBL/GenBank/DDBJ whole genome shotgun (WGS) entry which is preliminary data.</text>
</comment>
<dbReference type="Proteomes" id="UP000540989">
    <property type="component" value="Unassembled WGS sequence"/>
</dbReference>
<dbReference type="PROSITE" id="PS50113">
    <property type="entry name" value="PAC"/>
    <property type="match status" value="4"/>
</dbReference>
<keyword evidence="7" id="KW-0472">Membrane</keyword>